<dbReference type="STRING" id="197461.A3843_10085"/>
<dbReference type="InterPro" id="IPR036291">
    <property type="entry name" value="NAD(P)-bd_dom_sf"/>
</dbReference>
<dbReference type="GO" id="GO:0016491">
    <property type="term" value="F:oxidoreductase activity"/>
    <property type="evidence" value="ECO:0007669"/>
    <property type="project" value="UniProtKB-KW"/>
</dbReference>
<keyword evidence="2" id="KW-0560">Oxidoreductase</keyword>
<evidence type="ECO:0000256" key="2">
    <source>
        <dbReference type="ARBA" id="ARBA00023002"/>
    </source>
</evidence>
<dbReference type="PANTHER" id="PTHR22604">
    <property type="entry name" value="OXIDOREDUCTASES"/>
    <property type="match status" value="1"/>
</dbReference>
<dbReference type="RefSeq" id="WP_028481263.1">
    <property type="nucleotide sequence ID" value="NZ_LVVZ01000015.1"/>
</dbReference>
<reference evidence="5 6" key="1">
    <citation type="submission" date="2016-03" db="EMBL/GenBank/DDBJ databases">
        <title>Genome sequence of Nesiotobacter sp. nov., a moderately halophilic alphaproteobacterium isolated from the Yellow Sea, China.</title>
        <authorList>
            <person name="Zhang G."/>
            <person name="Zhang R."/>
        </authorList>
    </citation>
    <scope>NUCLEOTIDE SEQUENCE [LARGE SCALE GENOMIC DNA]</scope>
    <source>
        <strain evidence="5 6">WB1-6</strain>
    </source>
</reference>
<dbReference type="Gene3D" id="3.30.360.10">
    <property type="entry name" value="Dihydrodipicolinate Reductase, domain 2"/>
    <property type="match status" value="1"/>
</dbReference>
<dbReference type="AlphaFoldDB" id="A0A1U7JGW4"/>
<proteinExistence type="inferred from homology"/>
<dbReference type="PANTHER" id="PTHR22604:SF105">
    <property type="entry name" value="TRANS-1,2-DIHYDROBENZENE-1,2-DIOL DEHYDROGENASE"/>
    <property type="match status" value="1"/>
</dbReference>
<evidence type="ECO:0000259" key="3">
    <source>
        <dbReference type="Pfam" id="PF01408"/>
    </source>
</evidence>
<evidence type="ECO:0000259" key="4">
    <source>
        <dbReference type="Pfam" id="PF22725"/>
    </source>
</evidence>
<comment type="caution">
    <text evidence="5">The sequence shown here is derived from an EMBL/GenBank/DDBJ whole genome shotgun (WGS) entry which is preliminary data.</text>
</comment>
<dbReference type="SUPFAM" id="SSF55347">
    <property type="entry name" value="Glyceraldehyde-3-phosphate dehydrogenase-like, C-terminal domain"/>
    <property type="match status" value="1"/>
</dbReference>
<dbReference type="OrthoDB" id="9815825at2"/>
<dbReference type="EMBL" id="LVVZ01000015">
    <property type="protein sequence ID" value="OKL43938.1"/>
    <property type="molecule type" value="Genomic_DNA"/>
</dbReference>
<dbReference type="Gene3D" id="3.40.50.720">
    <property type="entry name" value="NAD(P)-binding Rossmann-like Domain"/>
    <property type="match status" value="1"/>
</dbReference>
<gene>
    <name evidence="5" type="ORF">A3843_10085</name>
</gene>
<dbReference type="Pfam" id="PF22725">
    <property type="entry name" value="GFO_IDH_MocA_C3"/>
    <property type="match status" value="1"/>
</dbReference>
<keyword evidence="6" id="KW-1185">Reference proteome</keyword>
<organism evidence="5 6">
    <name type="scientific">Pseudovibrio exalbescens</name>
    <dbReference type="NCBI Taxonomy" id="197461"/>
    <lineage>
        <taxon>Bacteria</taxon>
        <taxon>Pseudomonadati</taxon>
        <taxon>Pseudomonadota</taxon>
        <taxon>Alphaproteobacteria</taxon>
        <taxon>Hyphomicrobiales</taxon>
        <taxon>Stappiaceae</taxon>
        <taxon>Pseudovibrio</taxon>
    </lineage>
</organism>
<evidence type="ECO:0000313" key="6">
    <source>
        <dbReference type="Proteomes" id="UP000185783"/>
    </source>
</evidence>
<protein>
    <submittedName>
        <fullName evidence="5">NAD-binding protein</fullName>
    </submittedName>
</protein>
<dbReference type="InterPro" id="IPR055170">
    <property type="entry name" value="GFO_IDH_MocA-like_dom"/>
</dbReference>
<feature type="domain" description="GFO/IDH/MocA-like oxidoreductase" evidence="4">
    <location>
        <begin position="132"/>
        <end position="248"/>
    </location>
</feature>
<dbReference type="GO" id="GO:0000166">
    <property type="term" value="F:nucleotide binding"/>
    <property type="evidence" value="ECO:0007669"/>
    <property type="project" value="InterPro"/>
</dbReference>
<dbReference type="InterPro" id="IPR050984">
    <property type="entry name" value="Gfo/Idh/MocA_domain"/>
</dbReference>
<name>A0A1U7JGW4_9HYPH</name>
<evidence type="ECO:0000313" key="5">
    <source>
        <dbReference type="EMBL" id="OKL43938.1"/>
    </source>
</evidence>
<sequence>MTTKKTKWGILSTARIGMEKVVPALMKAQGMEVAAIASRDLAGAESAAKRLGIPKAYGSYEELLADPEIEVIYNPLPNHMHVPYTLKATEAGKHVLCEKPIALDGDEAALLLDVPEDRFVMEAFMVRCHPQWQRAREIVEAGELGDLLLVQSVFTYNNPDPDNIRNKLSVGGGALMDIGCYPIVAARYFFDNDPKRVISLVDRHPDFGTDRLTTALMDFGNGKRAEFSVATQSVPYQRLNLLGTKKRLELLIPYNAPQGGEVVLRLDDGKTLGDGALEIETIPACDQYQLQGELFSRVVRGEEELPYGTGDAILNMRIIDAIFRSEATEAWETVNTTVSD</sequence>
<evidence type="ECO:0000256" key="1">
    <source>
        <dbReference type="ARBA" id="ARBA00010928"/>
    </source>
</evidence>
<dbReference type="Pfam" id="PF01408">
    <property type="entry name" value="GFO_IDH_MocA"/>
    <property type="match status" value="1"/>
</dbReference>
<dbReference type="Proteomes" id="UP000185783">
    <property type="component" value="Unassembled WGS sequence"/>
</dbReference>
<dbReference type="InterPro" id="IPR000683">
    <property type="entry name" value="Gfo/Idh/MocA-like_OxRdtase_N"/>
</dbReference>
<feature type="domain" description="Gfo/Idh/MocA-like oxidoreductase N-terminal" evidence="3">
    <location>
        <begin position="9"/>
        <end position="112"/>
    </location>
</feature>
<accession>A0A1U7JGW4</accession>
<dbReference type="SUPFAM" id="SSF51735">
    <property type="entry name" value="NAD(P)-binding Rossmann-fold domains"/>
    <property type="match status" value="1"/>
</dbReference>
<comment type="similarity">
    <text evidence="1">Belongs to the Gfo/Idh/MocA family.</text>
</comment>